<comment type="similarity">
    <text evidence="1">Belongs to the methyltransferase superfamily.</text>
</comment>
<dbReference type="InterPro" id="IPR029063">
    <property type="entry name" value="SAM-dependent_MTases_sf"/>
</dbReference>
<gene>
    <name evidence="5" type="ORF">EYC80_001544</name>
</gene>
<comment type="caution">
    <text evidence="5">The sequence shown here is derived from an EMBL/GenBank/DDBJ whole genome shotgun (WGS) entry which is preliminary data.</text>
</comment>
<dbReference type="Pfam" id="PF08241">
    <property type="entry name" value="Methyltransf_11"/>
    <property type="match status" value="1"/>
</dbReference>
<dbReference type="InterPro" id="IPR051052">
    <property type="entry name" value="Diverse_substrate_MTase"/>
</dbReference>
<keyword evidence="3" id="KW-0808">Transferase</keyword>
<dbReference type="PANTHER" id="PTHR44942">
    <property type="entry name" value="METHYLTRANSF_11 DOMAIN-CONTAINING PROTEIN"/>
    <property type="match status" value="1"/>
</dbReference>
<evidence type="ECO:0000313" key="5">
    <source>
        <dbReference type="EMBL" id="KAB8297742.1"/>
    </source>
</evidence>
<protein>
    <recommendedName>
        <fullName evidence="4">Methyltransferase type 11 domain-containing protein</fullName>
    </recommendedName>
</protein>
<dbReference type="Gene3D" id="3.40.50.150">
    <property type="entry name" value="Vaccinia Virus protein VP39"/>
    <property type="match status" value="1"/>
</dbReference>
<dbReference type="InterPro" id="IPR013216">
    <property type="entry name" value="Methyltransf_11"/>
</dbReference>
<sequence>MVADLTWREGQGCSSQQIEPAVVLNNYWRAYEATRPNYAEDNFLNIVYDYHSSKESTSFTIAHDVGCGSGVGASELATRFENVVASDNNASSLDAAHRFLVPTPDSKDRDKFTFTLCKGEELTDHHEPQSADLVAAAECLPLMDGSAALTAFSTILKPGGTLAIWFYARPHFSEPEYASTCQPIFDRILDCIFFKLINGHGSKRTEGWKKAAEGCISWLDYLDFFEKASEWEKVVRRKWNNKSTQNTFFTPAACDFKLEPISKITAEEEVIEVEDPSMWERSRWK</sequence>
<evidence type="ECO:0000256" key="1">
    <source>
        <dbReference type="ARBA" id="ARBA00008361"/>
    </source>
</evidence>
<evidence type="ECO:0000259" key="4">
    <source>
        <dbReference type="Pfam" id="PF08241"/>
    </source>
</evidence>
<feature type="domain" description="Methyltransferase type 11" evidence="4">
    <location>
        <begin position="64"/>
        <end position="164"/>
    </location>
</feature>
<keyword evidence="6" id="KW-1185">Reference proteome</keyword>
<dbReference type="CDD" id="cd02440">
    <property type="entry name" value="AdoMet_MTases"/>
    <property type="match status" value="1"/>
</dbReference>
<dbReference type="PANTHER" id="PTHR44942:SF4">
    <property type="entry name" value="METHYLTRANSFERASE TYPE 11 DOMAIN-CONTAINING PROTEIN"/>
    <property type="match status" value="1"/>
</dbReference>
<proteinExistence type="inferred from homology"/>
<accession>A0A5N6K5F8</accession>
<dbReference type="SUPFAM" id="SSF53335">
    <property type="entry name" value="S-adenosyl-L-methionine-dependent methyltransferases"/>
    <property type="match status" value="1"/>
</dbReference>
<keyword evidence="2" id="KW-0489">Methyltransferase</keyword>
<evidence type="ECO:0000256" key="2">
    <source>
        <dbReference type="ARBA" id="ARBA00022603"/>
    </source>
</evidence>
<dbReference type="EMBL" id="VIGI01000007">
    <property type="protein sequence ID" value="KAB8297742.1"/>
    <property type="molecule type" value="Genomic_DNA"/>
</dbReference>
<evidence type="ECO:0000313" key="6">
    <source>
        <dbReference type="Proteomes" id="UP000326757"/>
    </source>
</evidence>
<dbReference type="GO" id="GO:0032259">
    <property type="term" value="P:methylation"/>
    <property type="evidence" value="ECO:0007669"/>
    <property type="project" value="UniProtKB-KW"/>
</dbReference>
<evidence type="ECO:0000256" key="3">
    <source>
        <dbReference type="ARBA" id="ARBA00022679"/>
    </source>
</evidence>
<dbReference type="AlphaFoldDB" id="A0A5N6K5F8"/>
<organism evidence="5 6">
    <name type="scientific">Monilinia laxa</name>
    <name type="common">Brown rot fungus</name>
    <name type="synonym">Sclerotinia laxa</name>
    <dbReference type="NCBI Taxonomy" id="61186"/>
    <lineage>
        <taxon>Eukaryota</taxon>
        <taxon>Fungi</taxon>
        <taxon>Dikarya</taxon>
        <taxon>Ascomycota</taxon>
        <taxon>Pezizomycotina</taxon>
        <taxon>Leotiomycetes</taxon>
        <taxon>Helotiales</taxon>
        <taxon>Sclerotiniaceae</taxon>
        <taxon>Monilinia</taxon>
    </lineage>
</organism>
<dbReference type="GO" id="GO:0008757">
    <property type="term" value="F:S-adenosylmethionine-dependent methyltransferase activity"/>
    <property type="evidence" value="ECO:0007669"/>
    <property type="project" value="InterPro"/>
</dbReference>
<reference evidence="5 6" key="1">
    <citation type="submission" date="2019-06" db="EMBL/GenBank/DDBJ databases">
        <title>Genome Sequence of the Brown Rot Fungal Pathogen Monilinia laxa.</title>
        <authorList>
            <person name="De Miccolis Angelini R.M."/>
            <person name="Landi L."/>
            <person name="Abate D."/>
            <person name="Pollastro S."/>
            <person name="Romanazzi G."/>
            <person name="Faretra F."/>
        </authorList>
    </citation>
    <scope>NUCLEOTIDE SEQUENCE [LARGE SCALE GENOMIC DNA]</scope>
    <source>
        <strain evidence="5 6">Mlax316</strain>
    </source>
</reference>
<name>A0A5N6K5F8_MONLA</name>
<dbReference type="Proteomes" id="UP000326757">
    <property type="component" value="Unassembled WGS sequence"/>
</dbReference>
<dbReference type="OrthoDB" id="10027013at2759"/>